<dbReference type="SUPFAM" id="SSF50715">
    <property type="entry name" value="Ribosomal protein L25-like"/>
    <property type="match status" value="1"/>
</dbReference>
<keyword evidence="10" id="KW-1185">Reference proteome</keyword>
<keyword evidence="1 5" id="KW-0699">rRNA-binding</keyword>
<dbReference type="EMBL" id="FOIT01000004">
    <property type="protein sequence ID" value="SEW05930.1"/>
    <property type="molecule type" value="Genomic_DNA"/>
</dbReference>
<dbReference type="GO" id="GO:0003735">
    <property type="term" value="F:structural constituent of ribosome"/>
    <property type="evidence" value="ECO:0007669"/>
    <property type="project" value="InterPro"/>
</dbReference>
<dbReference type="NCBIfam" id="NF004133">
    <property type="entry name" value="PRK05618.2-4"/>
    <property type="match status" value="1"/>
</dbReference>
<dbReference type="HAMAP" id="MF_01334">
    <property type="entry name" value="Ribosomal_bL25_CTC"/>
    <property type="match status" value="1"/>
</dbReference>
<keyword evidence="3 5" id="KW-0689">Ribosomal protein</keyword>
<feature type="compositionally biased region" description="Acidic residues" evidence="6">
    <location>
        <begin position="183"/>
        <end position="218"/>
    </location>
</feature>
<dbReference type="PANTHER" id="PTHR33284:SF1">
    <property type="entry name" value="RIBOSOMAL PROTEIN L25_GLN-TRNA SYNTHETASE, ANTI-CODON-BINDING DOMAIN-CONTAINING PROTEIN"/>
    <property type="match status" value="1"/>
</dbReference>
<dbReference type="Pfam" id="PF14693">
    <property type="entry name" value="Ribosomal_TL5_C"/>
    <property type="match status" value="1"/>
</dbReference>
<dbReference type="PANTHER" id="PTHR33284">
    <property type="entry name" value="RIBOSOMAL PROTEIN L25/GLN-TRNA SYNTHETASE, ANTI-CODON-BINDING DOMAIN-CONTAINING PROTEIN"/>
    <property type="match status" value="1"/>
</dbReference>
<dbReference type="Gene3D" id="2.40.240.10">
    <property type="entry name" value="Ribosomal Protein L25, Chain P"/>
    <property type="match status" value="1"/>
</dbReference>
<dbReference type="InterPro" id="IPR020056">
    <property type="entry name" value="Rbsml_bL25/Gln-tRNA_synth_N"/>
</dbReference>
<dbReference type="AlphaFoldDB" id="A0A662Z651"/>
<accession>A0A662Z651</accession>
<evidence type="ECO:0000256" key="6">
    <source>
        <dbReference type="SAM" id="MobiDB-lite"/>
    </source>
</evidence>
<dbReference type="NCBIfam" id="TIGR00731">
    <property type="entry name" value="bL25_bact_ctc"/>
    <property type="match status" value="1"/>
</dbReference>
<dbReference type="InterPro" id="IPR011035">
    <property type="entry name" value="Ribosomal_bL25/Gln-tRNA_synth"/>
</dbReference>
<dbReference type="InterPro" id="IPR001021">
    <property type="entry name" value="Ribosomal_bL25_long"/>
</dbReference>
<name>A0A662Z651_9STAP</name>
<evidence type="ECO:0000256" key="3">
    <source>
        <dbReference type="ARBA" id="ARBA00022980"/>
    </source>
</evidence>
<dbReference type="InterPro" id="IPR029751">
    <property type="entry name" value="Ribosomal_L25_dom"/>
</dbReference>
<evidence type="ECO:0000256" key="2">
    <source>
        <dbReference type="ARBA" id="ARBA00022884"/>
    </source>
</evidence>
<dbReference type="GO" id="GO:0008097">
    <property type="term" value="F:5S rRNA binding"/>
    <property type="evidence" value="ECO:0007669"/>
    <property type="project" value="InterPro"/>
</dbReference>
<protein>
    <recommendedName>
        <fullName evidence="5">Large ribosomal subunit protein bL25</fullName>
    </recommendedName>
    <alternativeName>
        <fullName evidence="5">General stress protein CTC</fullName>
    </alternativeName>
</protein>
<comment type="subunit">
    <text evidence="5">Part of the 50S ribosomal subunit; part of the 5S rRNA/L5/L18/L25 subcomplex. Contacts the 5S rRNA. Binds to the 5S rRNA independently of L5 and L18.</text>
</comment>
<dbReference type="InterPro" id="IPR037121">
    <property type="entry name" value="Ribosomal_bL25_C"/>
</dbReference>
<evidence type="ECO:0000313" key="9">
    <source>
        <dbReference type="EMBL" id="SEW05930.1"/>
    </source>
</evidence>
<dbReference type="RefSeq" id="WP_091475194.1">
    <property type="nucleotide sequence ID" value="NZ_FOIT01000004.1"/>
</dbReference>
<proteinExistence type="inferred from homology"/>
<sequence>MAKLDAATRSHKSNRSELSEIRNNGGIPCVIYGYQTENISVSVKENEFVKVIREVGRNGVIDLQTGEGAVKVMVSDYQFDAMKNQIMHIDFLAINMNEEQTVDVSITLVGEAPGADEGGVVEQPTFTVSVTAKPADIPETIEVDISEMNIGDTYYVSDIRSKGNFVIEDEDDVALVTCHVPAVEEEPEEDEEIDEADVPVIGEEDEESSDEEGTEKED</sequence>
<feature type="region of interest" description="Disordered" evidence="6">
    <location>
        <begin position="182"/>
        <end position="218"/>
    </location>
</feature>
<dbReference type="GO" id="GO:0006412">
    <property type="term" value="P:translation"/>
    <property type="evidence" value="ECO:0007669"/>
    <property type="project" value="UniProtKB-UniRule"/>
</dbReference>
<evidence type="ECO:0000259" key="7">
    <source>
        <dbReference type="Pfam" id="PF01386"/>
    </source>
</evidence>
<comment type="similarity">
    <text evidence="5">Belongs to the bacterial ribosomal protein bL25 family. CTC subfamily.</text>
</comment>
<dbReference type="InterPro" id="IPR020930">
    <property type="entry name" value="Ribosomal_uL5_bac-type"/>
</dbReference>
<comment type="function">
    <text evidence="5">This is one of the proteins that binds to the 5S RNA in the ribosome where it forms part of the central protuberance.</text>
</comment>
<keyword evidence="4 5" id="KW-0687">Ribonucleoprotein</keyword>
<dbReference type="Pfam" id="PF01386">
    <property type="entry name" value="Ribosomal_L25p"/>
    <property type="match status" value="1"/>
</dbReference>
<feature type="domain" description="Large ribosomal subunit protein bL25 L25" evidence="7">
    <location>
        <begin position="4"/>
        <end position="91"/>
    </location>
</feature>
<keyword evidence="2 5" id="KW-0694">RNA-binding</keyword>
<dbReference type="OrthoDB" id="9790002at2"/>
<evidence type="ECO:0000259" key="8">
    <source>
        <dbReference type="Pfam" id="PF14693"/>
    </source>
</evidence>
<dbReference type="Proteomes" id="UP000243605">
    <property type="component" value="Unassembled WGS sequence"/>
</dbReference>
<organism evidence="9 10">
    <name type="scientific">Aliicoccus persicus</name>
    <dbReference type="NCBI Taxonomy" id="930138"/>
    <lineage>
        <taxon>Bacteria</taxon>
        <taxon>Bacillati</taxon>
        <taxon>Bacillota</taxon>
        <taxon>Bacilli</taxon>
        <taxon>Bacillales</taxon>
        <taxon>Staphylococcaceae</taxon>
        <taxon>Aliicoccus</taxon>
    </lineage>
</organism>
<dbReference type="CDD" id="cd00495">
    <property type="entry name" value="Ribosomal_L25_TL5_CTC"/>
    <property type="match status" value="1"/>
</dbReference>
<dbReference type="Gene3D" id="2.170.120.20">
    <property type="entry name" value="Ribosomal protein L25, beta domain"/>
    <property type="match status" value="1"/>
</dbReference>
<evidence type="ECO:0000256" key="4">
    <source>
        <dbReference type="ARBA" id="ARBA00023274"/>
    </source>
</evidence>
<feature type="domain" description="Large ribosomal subunit protein bL25 beta" evidence="8">
    <location>
        <begin position="101"/>
        <end position="181"/>
    </location>
</feature>
<evidence type="ECO:0000256" key="1">
    <source>
        <dbReference type="ARBA" id="ARBA00022730"/>
    </source>
</evidence>
<evidence type="ECO:0000313" key="10">
    <source>
        <dbReference type="Proteomes" id="UP000243605"/>
    </source>
</evidence>
<reference evidence="9 10" key="1">
    <citation type="submission" date="2016-10" db="EMBL/GenBank/DDBJ databases">
        <authorList>
            <person name="Varghese N."/>
            <person name="Submissions S."/>
        </authorList>
    </citation>
    <scope>NUCLEOTIDE SEQUENCE [LARGE SCALE GENOMIC DNA]</scope>
    <source>
        <strain evidence="9 10">IBRC-M10081</strain>
    </source>
</reference>
<dbReference type="GO" id="GO:0022625">
    <property type="term" value="C:cytosolic large ribosomal subunit"/>
    <property type="evidence" value="ECO:0007669"/>
    <property type="project" value="TreeGrafter"/>
</dbReference>
<dbReference type="InterPro" id="IPR020057">
    <property type="entry name" value="Ribosomal_bL25_b-dom"/>
</dbReference>
<gene>
    <name evidence="5" type="primary">rplY</name>
    <name evidence="5" type="synonym">ctc</name>
    <name evidence="9" type="ORF">SAMN05192557_1404</name>
</gene>
<evidence type="ECO:0000256" key="5">
    <source>
        <dbReference type="HAMAP-Rule" id="MF_01334"/>
    </source>
</evidence>